<dbReference type="EMBL" id="PPED02000007">
    <property type="protein sequence ID" value="PWN63547.1"/>
    <property type="molecule type" value="Genomic_DNA"/>
</dbReference>
<sequence length="78" mass="9172">MDSFVETRQHLYDIYNDRLGMSFYLGNHFEGHREVVEKMRNSDLENVRLSVIDGDKRSCSIFSSEDFSVILGIIFYDN</sequence>
<evidence type="ECO:0000313" key="2">
    <source>
        <dbReference type="Proteomes" id="UP000236594"/>
    </source>
</evidence>
<proteinExistence type="predicted"/>
<dbReference type="OrthoDB" id="1274149at2"/>
<dbReference type="RefSeq" id="WP_103249084.1">
    <property type="nucleotide sequence ID" value="NZ_PPED02000007.1"/>
</dbReference>
<comment type="caution">
    <text evidence="1">The sequence shown here is derived from an EMBL/GenBank/DDBJ whole genome shotgun (WGS) entry which is preliminary data.</text>
</comment>
<evidence type="ECO:0000313" key="1">
    <source>
        <dbReference type="EMBL" id="PWN63547.1"/>
    </source>
</evidence>
<keyword evidence="2" id="KW-1185">Reference proteome</keyword>
<protein>
    <submittedName>
        <fullName evidence="1">Uncharacterized protein</fullName>
    </submittedName>
</protein>
<name>A0A316WQT3_9FLAO</name>
<organism evidence="1 2">
    <name type="scientific">Chryseobacterium phosphatilyticum</name>
    <dbReference type="NCBI Taxonomy" id="475075"/>
    <lineage>
        <taxon>Bacteria</taxon>
        <taxon>Pseudomonadati</taxon>
        <taxon>Bacteroidota</taxon>
        <taxon>Flavobacteriia</taxon>
        <taxon>Flavobacteriales</taxon>
        <taxon>Weeksellaceae</taxon>
        <taxon>Chryseobacterium group</taxon>
        <taxon>Chryseobacterium</taxon>
    </lineage>
</organism>
<reference evidence="1 2" key="1">
    <citation type="submission" date="2018-04" db="EMBL/GenBank/DDBJ databases">
        <title>Draft Genome Sequence of Phosphate-Solubilizing Chryseobacterium sp. ISE14 that is a Biocontrol and Plant Growth-Promoting Rhizobacterium Isolated from Cucumber.</title>
        <authorList>
            <person name="Jeong J.-J."/>
            <person name="Sang M.K."/>
            <person name="Choi I.-G."/>
            <person name="Kim K.D."/>
        </authorList>
    </citation>
    <scope>NUCLEOTIDE SEQUENCE [LARGE SCALE GENOMIC DNA]</scope>
    <source>
        <strain evidence="1 2">ISE14</strain>
    </source>
</reference>
<dbReference type="AlphaFoldDB" id="A0A316WQT3"/>
<dbReference type="Proteomes" id="UP000236594">
    <property type="component" value="Unassembled WGS sequence"/>
</dbReference>
<gene>
    <name evidence="1" type="ORF">C1631_021435</name>
</gene>
<accession>A0A316WQT3</accession>